<accession>A0AC61RVK6</accession>
<sequence>MIREQYESLKTGNDLRKVLIALKQEMKLEEAREEFLELLQGDYRVLTDLLKHEEPKVRGNAALVLGRLKKEEFASPIYEAYGREEKLFIKSNYLSALAELDCPEYLPQLRERLKELEAVKPGVEEEKHIREELKILRSLVGREEPLKKHTFQGYDETYELILTTGKQYQQATAEQIKNGDTAILKSGVRVVTSHIRPILAIPTYREMLFPLNLKRLEPNPKLAAKALAESNLLELLDKAHKASDSYCFRLGIHSRMPLNKRSDFVKKCGFALEQETGRRLYNSASDYEVEIRLMEGREGSFLPLVKLYTFQEDRFAYRKRAVAASIRPEQAALIAYLARPYLAEQAQILDPFCGVGTMLLERDRICPARVMYGIDTFGEAIDGAWENARLAGKQVNYIHRDFFTFQHGYLFDEIITNMPDRGKKSREEHDLFYRKFFEKAEEVLTDSGRMILYSNEKNYIKKQLRLRKKFTLLKEYSMDEKGMYSLFIIEKRNRCK</sequence>
<comment type="caution">
    <text evidence="1">The sequence shown here is derived from an EMBL/GenBank/DDBJ whole genome shotgun (WGS) entry which is preliminary data.</text>
</comment>
<keyword evidence="1" id="KW-0808">Transferase</keyword>
<dbReference type="Proteomes" id="UP000304953">
    <property type="component" value="Unassembled WGS sequence"/>
</dbReference>
<evidence type="ECO:0000313" key="2">
    <source>
        <dbReference type="Proteomes" id="UP000304953"/>
    </source>
</evidence>
<name>A0AC61RVK6_9FIRM</name>
<reference evidence="1" key="1">
    <citation type="submission" date="2019-04" db="EMBL/GenBank/DDBJ databases">
        <title>Microbes associate with the intestines of laboratory mice.</title>
        <authorList>
            <person name="Navarre W."/>
            <person name="Wong E."/>
            <person name="Huang K."/>
            <person name="Tropini C."/>
            <person name="Ng K."/>
            <person name="Yu B."/>
        </authorList>
    </citation>
    <scope>NUCLEOTIDE SEQUENCE</scope>
    <source>
        <strain evidence="1">NM01_1-7b</strain>
    </source>
</reference>
<protein>
    <submittedName>
        <fullName evidence="1">RNA methyltransferase</fullName>
    </submittedName>
</protein>
<keyword evidence="2" id="KW-1185">Reference proteome</keyword>
<keyword evidence="1" id="KW-0489">Methyltransferase</keyword>
<evidence type="ECO:0000313" key="1">
    <source>
        <dbReference type="EMBL" id="TGY95865.1"/>
    </source>
</evidence>
<dbReference type="EMBL" id="SRYA01000023">
    <property type="protein sequence ID" value="TGY95865.1"/>
    <property type="molecule type" value="Genomic_DNA"/>
</dbReference>
<gene>
    <name evidence="1" type="ORF">E5329_12870</name>
</gene>
<proteinExistence type="predicted"/>
<organism evidence="1 2">
    <name type="scientific">Petralouisia muris</name>
    <dbReference type="NCBI Taxonomy" id="3032872"/>
    <lineage>
        <taxon>Bacteria</taxon>
        <taxon>Bacillati</taxon>
        <taxon>Bacillota</taxon>
        <taxon>Clostridia</taxon>
        <taxon>Lachnospirales</taxon>
        <taxon>Lachnospiraceae</taxon>
        <taxon>Petralouisia</taxon>
    </lineage>
</organism>